<name>A0ABR1L2S1_9PEZI</name>
<dbReference type="InterPro" id="IPR011598">
    <property type="entry name" value="bHLH_dom"/>
</dbReference>
<evidence type="ECO:0000256" key="5">
    <source>
        <dbReference type="ARBA" id="ARBA00023242"/>
    </source>
</evidence>
<dbReference type="InterPro" id="IPR052207">
    <property type="entry name" value="Max-like/E-box_TFs"/>
</dbReference>
<keyword evidence="5" id="KW-0539">Nucleus</keyword>
<dbReference type="SMART" id="SM00353">
    <property type="entry name" value="HLH"/>
    <property type="match status" value="1"/>
</dbReference>
<reference evidence="8 9" key="1">
    <citation type="submission" date="2024-04" db="EMBL/GenBank/DDBJ databases">
        <title>Phyllosticta paracitricarpa is synonymous to the EU quarantine fungus P. citricarpa based on phylogenomic analyses.</title>
        <authorList>
            <consortium name="Lawrence Berkeley National Laboratory"/>
            <person name="Van ingen-buijs V.A."/>
            <person name="Van westerhoven A.C."/>
            <person name="Haridas S."/>
            <person name="Skiadas P."/>
            <person name="Martin F."/>
            <person name="Groenewald J.Z."/>
            <person name="Crous P.W."/>
            <person name="Seidl M.F."/>
        </authorList>
    </citation>
    <scope>NUCLEOTIDE SEQUENCE [LARGE SCALE GENOMIC DNA]</scope>
    <source>
        <strain evidence="8 9">CPC 17464</strain>
    </source>
</reference>
<dbReference type="Pfam" id="PF00010">
    <property type="entry name" value="HLH"/>
    <property type="match status" value="1"/>
</dbReference>
<dbReference type="Gene3D" id="4.10.280.10">
    <property type="entry name" value="Helix-loop-helix DNA-binding domain"/>
    <property type="match status" value="1"/>
</dbReference>
<dbReference type="Proteomes" id="UP001360953">
    <property type="component" value="Unassembled WGS sequence"/>
</dbReference>
<proteinExistence type="predicted"/>
<dbReference type="EMBL" id="JBBPEH010000016">
    <property type="protein sequence ID" value="KAK7529526.1"/>
    <property type="molecule type" value="Genomic_DNA"/>
</dbReference>
<evidence type="ECO:0000256" key="4">
    <source>
        <dbReference type="ARBA" id="ARBA00023163"/>
    </source>
</evidence>
<evidence type="ECO:0000313" key="9">
    <source>
        <dbReference type="Proteomes" id="UP001360953"/>
    </source>
</evidence>
<evidence type="ECO:0000256" key="2">
    <source>
        <dbReference type="ARBA" id="ARBA00023015"/>
    </source>
</evidence>
<keyword evidence="4" id="KW-0804">Transcription</keyword>
<dbReference type="PROSITE" id="PS50888">
    <property type="entry name" value="BHLH"/>
    <property type="match status" value="1"/>
</dbReference>
<dbReference type="PANTHER" id="PTHR15741:SF39">
    <property type="entry name" value="BHLH TRANSCRIPTION FACTOR (EUROFUNG)"/>
    <property type="match status" value="1"/>
</dbReference>
<evidence type="ECO:0000313" key="8">
    <source>
        <dbReference type="EMBL" id="KAK7529526.1"/>
    </source>
</evidence>
<gene>
    <name evidence="8" type="ORF">J3D65DRAFT_539015</name>
</gene>
<accession>A0ABR1L2S1</accession>
<protein>
    <recommendedName>
        <fullName evidence="7">BHLH domain-containing protein</fullName>
    </recommendedName>
</protein>
<evidence type="ECO:0000256" key="1">
    <source>
        <dbReference type="ARBA" id="ARBA00004123"/>
    </source>
</evidence>
<organism evidence="8 9">
    <name type="scientific">Phyllosticta citribraziliensis</name>
    <dbReference type="NCBI Taxonomy" id="989973"/>
    <lineage>
        <taxon>Eukaryota</taxon>
        <taxon>Fungi</taxon>
        <taxon>Dikarya</taxon>
        <taxon>Ascomycota</taxon>
        <taxon>Pezizomycotina</taxon>
        <taxon>Dothideomycetes</taxon>
        <taxon>Dothideomycetes incertae sedis</taxon>
        <taxon>Botryosphaeriales</taxon>
        <taxon>Phyllostictaceae</taxon>
        <taxon>Phyllosticta</taxon>
    </lineage>
</organism>
<evidence type="ECO:0000256" key="6">
    <source>
        <dbReference type="SAM" id="MobiDB-lite"/>
    </source>
</evidence>
<keyword evidence="3" id="KW-0238">DNA-binding</keyword>
<dbReference type="PANTHER" id="PTHR15741">
    <property type="entry name" value="BASIC HELIX-LOOP-HELIX ZIP TRANSCRIPTION FACTOR"/>
    <property type="match status" value="1"/>
</dbReference>
<comment type="subcellular location">
    <subcellularLocation>
        <location evidence="1">Nucleus</location>
    </subcellularLocation>
</comment>
<keyword evidence="9" id="KW-1185">Reference proteome</keyword>
<evidence type="ECO:0000256" key="3">
    <source>
        <dbReference type="ARBA" id="ARBA00023125"/>
    </source>
</evidence>
<feature type="non-terminal residue" evidence="8">
    <location>
        <position position="79"/>
    </location>
</feature>
<comment type="caution">
    <text evidence="8">The sequence shown here is derived from an EMBL/GenBank/DDBJ whole genome shotgun (WGS) entry which is preliminary data.</text>
</comment>
<dbReference type="InterPro" id="IPR036638">
    <property type="entry name" value="HLH_DNA-bd_sf"/>
</dbReference>
<feature type="domain" description="BHLH" evidence="7">
    <location>
        <begin position="9"/>
        <end position="60"/>
    </location>
</feature>
<evidence type="ECO:0000259" key="7">
    <source>
        <dbReference type="PROSITE" id="PS50888"/>
    </source>
</evidence>
<feature type="region of interest" description="Disordered" evidence="6">
    <location>
        <begin position="1"/>
        <end position="23"/>
    </location>
</feature>
<dbReference type="RefSeq" id="XP_066649976.1">
    <property type="nucleotide sequence ID" value="XM_066796716.1"/>
</dbReference>
<sequence>DKPRLTEEEKKSNHIASEQKRRQAIRQGFDQLASIVPGMEGQGRSEAVVLEATVKYIREQYAEQFRLGQIAAAKGINPT</sequence>
<dbReference type="GeneID" id="92029622"/>
<feature type="non-terminal residue" evidence="8">
    <location>
        <position position="1"/>
    </location>
</feature>
<keyword evidence="2" id="KW-0805">Transcription regulation</keyword>
<feature type="compositionally biased region" description="Basic and acidic residues" evidence="6">
    <location>
        <begin position="1"/>
        <end position="21"/>
    </location>
</feature>
<dbReference type="SUPFAM" id="SSF47459">
    <property type="entry name" value="HLH, helix-loop-helix DNA-binding domain"/>
    <property type="match status" value="1"/>
</dbReference>